<organism evidence="2 3">
    <name type="scientific">Lobosporangium transversale</name>
    <dbReference type="NCBI Taxonomy" id="64571"/>
    <lineage>
        <taxon>Eukaryota</taxon>
        <taxon>Fungi</taxon>
        <taxon>Fungi incertae sedis</taxon>
        <taxon>Mucoromycota</taxon>
        <taxon>Mortierellomycotina</taxon>
        <taxon>Mortierellomycetes</taxon>
        <taxon>Mortierellales</taxon>
        <taxon>Mortierellaceae</taxon>
        <taxon>Lobosporangium</taxon>
    </lineage>
</organism>
<keyword evidence="3" id="KW-1185">Reference proteome</keyword>
<feature type="transmembrane region" description="Helical" evidence="1">
    <location>
        <begin position="81"/>
        <end position="100"/>
    </location>
</feature>
<evidence type="ECO:0000313" key="3">
    <source>
        <dbReference type="Proteomes" id="UP000193648"/>
    </source>
</evidence>
<dbReference type="AlphaFoldDB" id="A0A1Y2GR87"/>
<feature type="transmembrane region" description="Helical" evidence="1">
    <location>
        <begin position="106"/>
        <end position="126"/>
    </location>
</feature>
<keyword evidence="1" id="KW-0812">Transmembrane</keyword>
<reference evidence="2 3" key="1">
    <citation type="submission" date="2016-07" db="EMBL/GenBank/DDBJ databases">
        <title>Pervasive Adenine N6-methylation of Active Genes in Fungi.</title>
        <authorList>
            <consortium name="DOE Joint Genome Institute"/>
            <person name="Mondo S.J."/>
            <person name="Dannebaum R.O."/>
            <person name="Kuo R.C."/>
            <person name="Labutti K."/>
            <person name="Haridas S."/>
            <person name="Kuo A."/>
            <person name="Salamov A."/>
            <person name="Ahrendt S.R."/>
            <person name="Lipzen A."/>
            <person name="Sullivan W."/>
            <person name="Andreopoulos W.B."/>
            <person name="Clum A."/>
            <person name="Lindquist E."/>
            <person name="Daum C."/>
            <person name="Ramamoorthy G.K."/>
            <person name="Gryganskyi A."/>
            <person name="Culley D."/>
            <person name="Magnuson J.K."/>
            <person name="James T.Y."/>
            <person name="O'Malley M.A."/>
            <person name="Stajich J.E."/>
            <person name="Spatafora J.W."/>
            <person name="Visel A."/>
            <person name="Grigoriev I.V."/>
        </authorList>
    </citation>
    <scope>NUCLEOTIDE SEQUENCE [LARGE SCALE GENOMIC DNA]</scope>
    <source>
        <strain evidence="2 3">NRRL 3116</strain>
    </source>
</reference>
<accession>A0A1Y2GR87</accession>
<dbReference type="PANTHER" id="PTHR33802:SF1">
    <property type="entry name" value="XK-RELATED PROTEIN"/>
    <property type="match status" value="1"/>
</dbReference>
<feature type="transmembrane region" description="Helical" evidence="1">
    <location>
        <begin position="55"/>
        <end position="74"/>
    </location>
</feature>
<feature type="transmembrane region" description="Helical" evidence="1">
    <location>
        <begin position="12"/>
        <end position="30"/>
    </location>
</feature>
<dbReference type="InParanoid" id="A0A1Y2GR87"/>
<dbReference type="RefSeq" id="XP_021882048.1">
    <property type="nucleotide sequence ID" value="XM_022021989.1"/>
</dbReference>
<dbReference type="PANTHER" id="PTHR33802">
    <property type="entry name" value="SI:CH211-161H7.5-RELATED"/>
    <property type="match status" value="1"/>
</dbReference>
<dbReference type="OrthoDB" id="5586934at2759"/>
<dbReference type="Proteomes" id="UP000193648">
    <property type="component" value="Unassembled WGS sequence"/>
</dbReference>
<comment type="caution">
    <text evidence="2">The sequence shown here is derived from an EMBL/GenBank/DDBJ whole genome shotgun (WGS) entry which is preliminary data.</text>
</comment>
<proteinExistence type="predicted"/>
<evidence type="ECO:0000256" key="1">
    <source>
        <dbReference type="SAM" id="Phobius"/>
    </source>
</evidence>
<gene>
    <name evidence="2" type="ORF">BCR41DRAFT_335542</name>
</gene>
<dbReference type="EMBL" id="MCFF01000015">
    <property type="protein sequence ID" value="ORZ18253.1"/>
    <property type="molecule type" value="Genomic_DNA"/>
</dbReference>
<protein>
    <submittedName>
        <fullName evidence="2">Uncharacterized protein</fullName>
    </submittedName>
</protein>
<feature type="transmembrane region" description="Helical" evidence="1">
    <location>
        <begin position="224"/>
        <end position="241"/>
    </location>
</feature>
<evidence type="ECO:0000313" key="2">
    <source>
        <dbReference type="EMBL" id="ORZ18253.1"/>
    </source>
</evidence>
<feature type="transmembrane region" description="Helical" evidence="1">
    <location>
        <begin position="202"/>
        <end position="218"/>
    </location>
</feature>
<feature type="transmembrane region" description="Helical" evidence="1">
    <location>
        <begin position="138"/>
        <end position="162"/>
    </location>
</feature>
<name>A0A1Y2GR87_9FUNG</name>
<dbReference type="STRING" id="64571.A0A1Y2GR87"/>
<feature type="transmembrane region" description="Helical" evidence="1">
    <location>
        <begin position="174"/>
        <end position="195"/>
    </location>
</feature>
<keyword evidence="1" id="KW-1133">Transmembrane helix</keyword>
<keyword evidence="1" id="KW-0472">Membrane</keyword>
<dbReference type="GeneID" id="33563833"/>
<sequence>MAIEFHHWPSKTANILVYVTLLSGNLYSTFGGDPDTDSPYDSKHRSYITPASFTFYIWTLIHFLLGGMIVYQWFTDKVHQAVGWHFVAATVFNAFWLALWSSGHTFLALIALFFATAAVAFIYHRLKEQESADTLLDVFFLHLPFSLYHAWIFVLLIINAFAVFSPVHEDGPSVFQIVLAIVGLVFISSTVIGYIEYKQGDVAAALVLAWYLFGVFAQQDEVPAIHWTSLGLGIAVVAYTLKPLVFRLIGHNTGEAAPLLG</sequence>